<name>A0A316FHJ7_9GAMM</name>
<dbReference type="OrthoDB" id="6196243at2"/>
<proteinExistence type="predicted"/>
<accession>A0A316FHJ7</accession>
<organism evidence="1 2">
    <name type="scientific">Pleionea mediterranea</name>
    <dbReference type="NCBI Taxonomy" id="523701"/>
    <lineage>
        <taxon>Bacteria</taxon>
        <taxon>Pseudomonadati</taxon>
        <taxon>Pseudomonadota</taxon>
        <taxon>Gammaproteobacteria</taxon>
        <taxon>Oceanospirillales</taxon>
        <taxon>Pleioneaceae</taxon>
        <taxon>Pleionea</taxon>
    </lineage>
</organism>
<evidence type="ECO:0000313" key="1">
    <source>
        <dbReference type="EMBL" id="PWK47280.1"/>
    </source>
</evidence>
<sequence>MWPISKPFIWLSIFIIIMTAAMDARARCMENVCIGDEIESLSVKWRDVNLNYYDEKFVETELQDRSVQDVYYDYNEKLIADRNVLLEILPYVIRNQRFDNKVLAELNKVRAICTSLTLTGEVENNSKSRLFVTFRAVPSNKGRGTLRVVQIEKQFNVMAPHLRPNDAILFENLKTELKKIYPSMVVVRDIDGRISSMEMQQANAILGFRFVSDVSNPLVLKLLDDENIDMIEDSEQAHPLCQRDS</sequence>
<reference evidence="1 2" key="1">
    <citation type="submission" date="2018-05" db="EMBL/GenBank/DDBJ databases">
        <title>Genomic Encyclopedia of Type Strains, Phase IV (KMG-IV): sequencing the most valuable type-strain genomes for metagenomic binning, comparative biology and taxonomic classification.</title>
        <authorList>
            <person name="Goeker M."/>
        </authorList>
    </citation>
    <scope>NUCLEOTIDE SEQUENCE [LARGE SCALE GENOMIC DNA]</scope>
    <source>
        <strain evidence="1 2">DSM 25350</strain>
    </source>
</reference>
<evidence type="ECO:0000313" key="2">
    <source>
        <dbReference type="Proteomes" id="UP000245790"/>
    </source>
</evidence>
<dbReference type="EMBL" id="QGGU01000011">
    <property type="protein sequence ID" value="PWK47280.1"/>
    <property type="molecule type" value="Genomic_DNA"/>
</dbReference>
<dbReference type="AlphaFoldDB" id="A0A316FHJ7"/>
<keyword evidence="2" id="KW-1185">Reference proteome</keyword>
<protein>
    <submittedName>
        <fullName evidence="1">Uncharacterized protein</fullName>
    </submittedName>
</protein>
<dbReference type="Proteomes" id="UP000245790">
    <property type="component" value="Unassembled WGS sequence"/>
</dbReference>
<dbReference type="RefSeq" id="WP_109764534.1">
    <property type="nucleotide sequence ID" value="NZ_QGGU01000011.1"/>
</dbReference>
<gene>
    <name evidence="1" type="ORF">C8D97_11125</name>
</gene>
<comment type="caution">
    <text evidence="1">The sequence shown here is derived from an EMBL/GenBank/DDBJ whole genome shotgun (WGS) entry which is preliminary data.</text>
</comment>